<gene>
    <name evidence="3" type="ORF">LPB138_10250</name>
</gene>
<evidence type="ECO:0008006" key="5">
    <source>
        <dbReference type="Google" id="ProtNLM"/>
    </source>
</evidence>
<keyword evidence="2" id="KW-1133">Transmembrane helix</keyword>
<feature type="transmembrane region" description="Helical" evidence="2">
    <location>
        <begin position="45"/>
        <end position="67"/>
    </location>
</feature>
<dbReference type="EMBL" id="CP017478">
    <property type="protein sequence ID" value="AOW21037.1"/>
    <property type="molecule type" value="Genomic_DNA"/>
</dbReference>
<reference evidence="3 4" key="1">
    <citation type="submission" date="2016-10" db="EMBL/GenBank/DDBJ databases">
        <title>Lutibacter sp. LPB0138, isolated from marine gastropod.</title>
        <authorList>
            <person name="Kim E."/>
            <person name="Yi H."/>
        </authorList>
    </citation>
    <scope>NUCLEOTIDE SEQUENCE [LARGE SCALE GENOMIC DNA]</scope>
    <source>
        <strain evidence="3 4">LPB0138</strain>
    </source>
</reference>
<feature type="compositionally biased region" description="Polar residues" evidence="1">
    <location>
        <begin position="208"/>
        <end position="232"/>
    </location>
</feature>
<evidence type="ECO:0000256" key="2">
    <source>
        <dbReference type="SAM" id="Phobius"/>
    </source>
</evidence>
<evidence type="ECO:0000313" key="3">
    <source>
        <dbReference type="EMBL" id="AOW21037.1"/>
    </source>
</evidence>
<keyword evidence="4" id="KW-1185">Reference proteome</keyword>
<protein>
    <recommendedName>
        <fullName evidence="5">Outer membrane protein beta-barrel domain-containing protein</fullName>
    </recommendedName>
</protein>
<dbReference type="RefSeq" id="WP_070237201.1">
    <property type="nucleotide sequence ID" value="NZ_CP017478.1"/>
</dbReference>
<proteinExistence type="predicted"/>
<dbReference type="Proteomes" id="UP000176050">
    <property type="component" value="Chromosome"/>
</dbReference>
<dbReference type="STRING" id="1850246.LPB138_10250"/>
<keyword evidence="2" id="KW-0472">Membrane</keyword>
<accession>A0A1D8P8Z2</accession>
<feature type="region of interest" description="Disordered" evidence="1">
    <location>
        <begin position="205"/>
        <end position="237"/>
    </location>
</feature>
<evidence type="ECO:0000313" key="4">
    <source>
        <dbReference type="Proteomes" id="UP000176050"/>
    </source>
</evidence>
<dbReference type="AlphaFoldDB" id="A0A1D8P8Z2"/>
<keyword evidence="2" id="KW-0812">Transmembrane</keyword>
<sequence>MKTNKNIDRLFQEKLKDFEVSPPDDAWKNIEQSLNKNKKRPIIPLWFKLGGVAAILLLMTIGTINYYNNPTEVNPIITDIDGVNKTTPVIENIEIENQIDSNNEDAIVNSVNNDDINSVNTTISSEQKNQEKSKQEKVVITNETSTVAQKSTSKNSQLTLPLKRSSNKTTDNTAIAINNSDNNTNLLQKQNSITSNSIENTINTNSTRLNENNANKSSISDPKISQNNTNESAVKVEDDIEENEDVIAENIENLVDTLDENELLKQDKEDEKNTKKWSVASIAGPVQLNSFSSDSSPLDESFIQNEKQVNNAISYGIKVGYKLNNKLSLQSGISIVNLSYKTNDVLIQTNLNASHLSSINYAPNAELIQVSGTSSSNSDALNSSARNEVSNVDSFTGTLNQEFGYIEVPLELKYNLTDGKIGVNLVGGFSTLFLNDNTITVDTDSFSSTIGEADNLNNINFSGNFGLDVDYKINKQLFLNIAPTIKVQTNTFSNNSGNFKPYTIGVYTGLNYSF</sequence>
<dbReference type="OrthoDB" id="1113942at2"/>
<dbReference type="KEGG" id="lul:LPB138_10250"/>
<feature type="region of interest" description="Disordered" evidence="1">
    <location>
        <begin position="145"/>
        <end position="166"/>
    </location>
</feature>
<organism evidence="3 4">
    <name type="scientific">Urechidicola croceus</name>
    <dbReference type="NCBI Taxonomy" id="1850246"/>
    <lineage>
        <taxon>Bacteria</taxon>
        <taxon>Pseudomonadati</taxon>
        <taxon>Bacteroidota</taxon>
        <taxon>Flavobacteriia</taxon>
        <taxon>Flavobacteriales</taxon>
        <taxon>Flavobacteriaceae</taxon>
        <taxon>Urechidicola</taxon>
    </lineage>
</organism>
<evidence type="ECO:0000256" key="1">
    <source>
        <dbReference type="SAM" id="MobiDB-lite"/>
    </source>
</evidence>
<name>A0A1D8P8Z2_9FLAO</name>
<feature type="compositionally biased region" description="Polar residues" evidence="1">
    <location>
        <begin position="145"/>
        <end position="159"/>
    </location>
</feature>